<name>A0A127K482_9RHOO</name>
<keyword evidence="1" id="KW-0812">Transmembrane</keyword>
<dbReference type="InterPro" id="IPR017850">
    <property type="entry name" value="Alkaline_phosphatase_core_sf"/>
</dbReference>
<feature type="transmembrane region" description="Helical" evidence="1">
    <location>
        <begin position="113"/>
        <end position="134"/>
    </location>
</feature>
<keyword evidence="3" id="KW-1185">Reference proteome</keyword>
<protein>
    <recommendedName>
        <fullName evidence="4">Sulfatase</fullName>
    </recommendedName>
</protein>
<evidence type="ECO:0000256" key="1">
    <source>
        <dbReference type="SAM" id="Phobius"/>
    </source>
</evidence>
<evidence type="ECO:0008006" key="4">
    <source>
        <dbReference type="Google" id="ProtNLM"/>
    </source>
</evidence>
<dbReference type="EMBL" id="CP014646">
    <property type="protein sequence ID" value="AMO36756.1"/>
    <property type="molecule type" value="Genomic_DNA"/>
</dbReference>
<dbReference type="RefSeq" id="WP_048702797.1">
    <property type="nucleotide sequence ID" value="NZ_CP014646.1"/>
</dbReference>
<dbReference type="Gene3D" id="3.40.720.10">
    <property type="entry name" value="Alkaline Phosphatase, subunit A"/>
    <property type="match status" value="1"/>
</dbReference>
<proteinExistence type="predicted"/>
<accession>A0A127K482</accession>
<gene>
    <name evidence="2" type="ORF">AC731_007235</name>
</gene>
<dbReference type="SUPFAM" id="SSF53649">
    <property type="entry name" value="Alkaline phosphatase-like"/>
    <property type="match status" value="1"/>
</dbReference>
<feature type="transmembrane region" description="Helical" evidence="1">
    <location>
        <begin position="154"/>
        <end position="172"/>
    </location>
</feature>
<dbReference type="STRING" id="1134435.AC731_007235"/>
<evidence type="ECO:0000313" key="2">
    <source>
        <dbReference type="EMBL" id="AMO36756.1"/>
    </source>
</evidence>
<feature type="transmembrane region" description="Helical" evidence="1">
    <location>
        <begin position="36"/>
        <end position="54"/>
    </location>
</feature>
<feature type="transmembrane region" description="Helical" evidence="1">
    <location>
        <begin position="61"/>
        <end position="79"/>
    </location>
</feature>
<dbReference type="Proteomes" id="UP000036902">
    <property type="component" value="Chromosome"/>
</dbReference>
<keyword evidence="1" id="KW-0472">Membrane</keyword>
<keyword evidence="1" id="KW-1133">Transmembrane helix</keyword>
<organism evidence="2 3">
    <name type="scientific">Thauera humireducens</name>
    <dbReference type="NCBI Taxonomy" id="1134435"/>
    <lineage>
        <taxon>Bacteria</taxon>
        <taxon>Pseudomonadati</taxon>
        <taxon>Pseudomonadota</taxon>
        <taxon>Betaproteobacteria</taxon>
        <taxon>Rhodocyclales</taxon>
        <taxon>Zoogloeaceae</taxon>
        <taxon>Thauera</taxon>
    </lineage>
</organism>
<evidence type="ECO:0000313" key="3">
    <source>
        <dbReference type="Proteomes" id="UP000036902"/>
    </source>
</evidence>
<reference evidence="3" key="1">
    <citation type="submission" date="2016-03" db="EMBL/GenBank/DDBJ databases">
        <authorList>
            <person name="Ma C."/>
            <person name="Zhou S."/>
            <person name="Yang G."/>
        </authorList>
    </citation>
    <scope>NUCLEOTIDE SEQUENCE [LARGE SCALE GENOMIC DNA]</scope>
    <source>
        <strain evidence="3">SgZ-1</strain>
    </source>
</reference>
<dbReference type="AlphaFoldDB" id="A0A127K482"/>
<dbReference type="KEGG" id="thu:AC731_007235"/>
<sequence>MNTRRALRQALVALVVLNLLLSFGNAWPTLWPRPEARLSIDLAAVVLGLSLLSLHGPLRRATVVWTSAVLATCVLLHYLNVTVPAVLGRRLDLYWDGQHAWEVLKMGAASPSAMKFVGVAVIVALAIAALYRLIRRGVATLAESLQSPRLRTGLVAASTAVLGAGLLAPQGLPALQHAFAPSVGTLVAEQARLLHRAHDASDDEHLLGASPAFDGTLGALAGADVVIVFAEAYGTVTLDNPDLSSDLAASRQRLADAIDASGRRVLSARLISPTFGGGSWLAHAELLSGLDMRDPNDYRLLLKTQRPTLVSHFAAHGYRTVGWMPGIQRPWPEGRFYGFDRIADADGIGYRGPLFGYWRIPDQASMAQLQAQELGPQRDDARRPRLVVFPTVSTHAPFRPLAPYVTDWTAVLGADAYDSPDAVAARQVPASWDDPVPAYLSAVRYQFEWLAGWLSAHAPADAVVIVVGDHQPMGTVTGPDADWDVPMHVITGNAVLLDRLAALGFQPGLEPDRPALGRMASITSRLVEIFAGE</sequence>